<reference evidence="1 2" key="1">
    <citation type="submission" date="2019-03" db="EMBL/GenBank/DDBJ databases">
        <title>Genomic Encyclopedia of Archaeal and Bacterial Type Strains, Phase II (KMG-II): from individual species to whole genera.</title>
        <authorList>
            <person name="Goeker M."/>
        </authorList>
    </citation>
    <scope>NUCLEOTIDE SEQUENCE [LARGE SCALE GENOMIC DNA]</scope>
    <source>
        <strain evidence="1 2">DSM 18435</strain>
    </source>
</reference>
<proteinExistence type="predicted"/>
<keyword evidence="2" id="KW-1185">Reference proteome</keyword>
<dbReference type="AlphaFoldDB" id="A0A4R6TLW0"/>
<comment type="caution">
    <text evidence="1">The sequence shown here is derived from an EMBL/GenBank/DDBJ whole genome shotgun (WGS) entry which is preliminary data.</text>
</comment>
<sequence length="47" mass="5613">MEKIYSEEKNLCRLAKARPETIRFLLDYSRSLKILAYQGFKFEANIN</sequence>
<organism evidence="1 2">
    <name type="scientific">Zeaxanthinibacter enoshimensis</name>
    <dbReference type="NCBI Taxonomy" id="392009"/>
    <lineage>
        <taxon>Bacteria</taxon>
        <taxon>Pseudomonadati</taxon>
        <taxon>Bacteroidota</taxon>
        <taxon>Flavobacteriia</taxon>
        <taxon>Flavobacteriales</taxon>
        <taxon>Flavobacteriaceae</taxon>
        <taxon>Zeaxanthinibacter</taxon>
    </lineage>
</organism>
<accession>A0A4R6TLW0</accession>
<evidence type="ECO:0000313" key="2">
    <source>
        <dbReference type="Proteomes" id="UP000295468"/>
    </source>
</evidence>
<gene>
    <name evidence="1" type="ORF">CLV82_2230</name>
</gene>
<protein>
    <submittedName>
        <fullName evidence="1">Uncharacterized protein</fullName>
    </submittedName>
</protein>
<dbReference type="Proteomes" id="UP000295468">
    <property type="component" value="Unassembled WGS sequence"/>
</dbReference>
<dbReference type="RefSeq" id="WP_166636707.1">
    <property type="nucleotide sequence ID" value="NZ_SNYI01000002.1"/>
</dbReference>
<evidence type="ECO:0000313" key="1">
    <source>
        <dbReference type="EMBL" id="TDQ31522.1"/>
    </source>
</evidence>
<name>A0A4R6TLW0_9FLAO</name>
<dbReference type="EMBL" id="SNYI01000002">
    <property type="protein sequence ID" value="TDQ31522.1"/>
    <property type="molecule type" value="Genomic_DNA"/>
</dbReference>